<dbReference type="Pfam" id="PF05420">
    <property type="entry name" value="BCSC_C"/>
    <property type="match status" value="1"/>
</dbReference>
<evidence type="ECO:0000256" key="2">
    <source>
        <dbReference type="ARBA" id="ARBA00022737"/>
    </source>
</evidence>
<proteinExistence type="predicted"/>
<keyword evidence="6" id="KW-1185">Reference proteome</keyword>
<keyword evidence="3" id="KW-0802">TPR repeat</keyword>
<accession>A0ABM7GMX5</accession>
<dbReference type="InterPro" id="IPR008410">
    <property type="entry name" value="BCSC_C"/>
</dbReference>
<sequence>MSYAISRLGEQGVDFDNLALNGESADSFANSRELIEASLAGIQSRLQSASRVARPGTQRESGAALALGYQYGDVKIDVGSTPLGFDETNIVGGINWTPNITENTSLSLTAERRAVKDSVLSYAGAYDAQTGDTWGGVVSTGGRLGINYDTSNGGLYANAGMYEYTGDNVADNTAYDLSLGGYLRPVNNERRQLQTGVNVTAMAYDKDLSHFTYGHGGTSVLRTT</sequence>
<feature type="domain" description="Cellulose synthase operon C C-terminal" evidence="4">
    <location>
        <begin position="46"/>
        <end position="217"/>
    </location>
</feature>
<evidence type="ECO:0000313" key="6">
    <source>
        <dbReference type="Proteomes" id="UP000289555"/>
    </source>
</evidence>
<organism evidence="5 6">
    <name type="scientific">Vreelandella olivaria</name>
    <dbReference type="NCBI Taxonomy" id="390919"/>
    <lineage>
        <taxon>Bacteria</taxon>
        <taxon>Pseudomonadati</taxon>
        <taxon>Pseudomonadota</taxon>
        <taxon>Gammaproteobacteria</taxon>
        <taxon>Oceanospirillales</taxon>
        <taxon>Halomonadaceae</taxon>
        <taxon>Vreelandella</taxon>
    </lineage>
</organism>
<protein>
    <recommendedName>
        <fullName evidence="4">Cellulose synthase operon C C-terminal domain-containing protein</fullName>
    </recommendedName>
</protein>
<reference evidence="6" key="1">
    <citation type="journal article" date="2019" name="Microbiol. Resour. Announc.">
        <title>Complete Genome Sequence of Halomonas olivaria, a Moderately Halophilic Bacterium Isolated from Olive Processing Effluents, Obtained by Nanopore Sequencing.</title>
        <authorList>
            <person name="Nagata S."/>
            <person name="Ii K.M."/>
            <person name="Tsukimi T."/>
            <person name="Miura M.C."/>
            <person name="Galipon J."/>
            <person name="Arakawa K."/>
        </authorList>
    </citation>
    <scope>NUCLEOTIDE SEQUENCE [LARGE SCALE GENOMIC DNA]</scope>
    <source>
        <strain evidence="6">TYRC17</strain>
    </source>
</reference>
<keyword evidence="1" id="KW-0732">Signal</keyword>
<evidence type="ECO:0000256" key="3">
    <source>
        <dbReference type="ARBA" id="ARBA00022803"/>
    </source>
</evidence>
<evidence type="ECO:0000259" key="4">
    <source>
        <dbReference type="Pfam" id="PF05420"/>
    </source>
</evidence>
<name>A0ABM7GMX5_9GAMM</name>
<dbReference type="Proteomes" id="UP000289555">
    <property type="component" value="Chromosome"/>
</dbReference>
<evidence type="ECO:0000256" key="1">
    <source>
        <dbReference type="ARBA" id="ARBA00022729"/>
    </source>
</evidence>
<dbReference type="EMBL" id="AP019416">
    <property type="protein sequence ID" value="BBI52093.1"/>
    <property type="molecule type" value="Genomic_DNA"/>
</dbReference>
<keyword evidence="2" id="KW-0677">Repeat</keyword>
<gene>
    <name evidence="5" type="ORF">HORIV_45140</name>
</gene>
<evidence type="ECO:0000313" key="5">
    <source>
        <dbReference type="EMBL" id="BBI52093.1"/>
    </source>
</evidence>